<comment type="caution">
    <text evidence="4">The sequence shown here is derived from an EMBL/GenBank/DDBJ whole genome shotgun (WGS) entry which is preliminary data.</text>
</comment>
<feature type="non-terminal residue" evidence="4">
    <location>
        <position position="1"/>
    </location>
</feature>
<keyword evidence="1 4" id="KW-0238">DNA-binding</keyword>
<organism evidence="4 5">
    <name type="scientific">Kribbella caucasensis</name>
    <dbReference type="NCBI Taxonomy" id="2512215"/>
    <lineage>
        <taxon>Bacteria</taxon>
        <taxon>Bacillati</taxon>
        <taxon>Actinomycetota</taxon>
        <taxon>Actinomycetes</taxon>
        <taxon>Propionibacteriales</taxon>
        <taxon>Kribbellaceae</taxon>
        <taxon>Kribbella</taxon>
    </lineage>
</organism>
<dbReference type="RefSeq" id="WP_133805830.1">
    <property type="nucleotide sequence ID" value="NZ_SNWQ01000044.1"/>
</dbReference>
<evidence type="ECO:0000256" key="2">
    <source>
        <dbReference type="SAM" id="MobiDB-lite"/>
    </source>
</evidence>
<gene>
    <name evidence="4" type="ORF">EV643_1441</name>
</gene>
<dbReference type="Pfam" id="PF07282">
    <property type="entry name" value="Cas12f1-like_TNB"/>
    <property type="match status" value="1"/>
</dbReference>
<keyword evidence="5" id="KW-1185">Reference proteome</keyword>
<dbReference type="InterPro" id="IPR010095">
    <property type="entry name" value="Cas12f1-like_TNB"/>
</dbReference>
<dbReference type="AlphaFoldDB" id="A0A4R6J3B6"/>
<sequence>LPNRRRAKTGLNRGILANGWGGLVTRLGHKAAGRVEKVNPAYTSQTCSVCGHCAPENRESQAVFRCAACGHQANADVNAAVNIAAGRAVSARRETPPQVSPKREPQHATST</sequence>
<feature type="region of interest" description="Disordered" evidence="2">
    <location>
        <begin position="88"/>
        <end position="111"/>
    </location>
</feature>
<feature type="domain" description="Cas12f1-like TNB" evidence="3">
    <location>
        <begin position="20"/>
        <end position="83"/>
    </location>
</feature>
<proteinExistence type="predicted"/>
<reference evidence="4 5" key="1">
    <citation type="submission" date="2019-03" db="EMBL/GenBank/DDBJ databases">
        <title>Genomic Encyclopedia of Type Strains, Phase III (KMG-III): the genomes of soil and plant-associated and newly described type strains.</title>
        <authorList>
            <person name="Whitman W."/>
        </authorList>
    </citation>
    <scope>NUCLEOTIDE SEQUENCE [LARGE SCALE GENOMIC DNA]</scope>
    <source>
        <strain evidence="4 5">VKM Ac-2527</strain>
    </source>
</reference>
<evidence type="ECO:0000256" key="1">
    <source>
        <dbReference type="ARBA" id="ARBA00023125"/>
    </source>
</evidence>
<protein>
    <submittedName>
        <fullName evidence="4">Putative transposase-like DNA-binding protein</fullName>
    </submittedName>
</protein>
<name>A0A4R6J3B6_9ACTN</name>
<evidence type="ECO:0000259" key="3">
    <source>
        <dbReference type="Pfam" id="PF07282"/>
    </source>
</evidence>
<evidence type="ECO:0000313" key="4">
    <source>
        <dbReference type="EMBL" id="TDO29803.1"/>
    </source>
</evidence>
<evidence type="ECO:0000313" key="5">
    <source>
        <dbReference type="Proteomes" id="UP000295388"/>
    </source>
</evidence>
<dbReference type="OrthoDB" id="6230307at2"/>
<dbReference type="Proteomes" id="UP000295388">
    <property type="component" value="Unassembled WGS sequence"/>
</dbReference>
<accession>A0A4R6J3B6</accession>
<feature type="compositionally biased region" description="Basic and acidic residues" evidence="2">
    <location>
        <begin position="91"/>
        <end position="111"/>
    </location>
</feature>
<dbReference type="EMBL" id="SNWQ01000044">
    <property type="protein sequence ID" value="TDO29803.1"/>
    <property type="molecule type" value="Genomic_DNA"/>
</dbReference>
<dbReference type="GO" id="GO:0003677">
    <property type="term" value="F:DNA binding"/>
    <property type="evidence" value="ECO:0007669"/>
    <property type="project" value="UniProtKB-KW"/>
</dbReference>